<evidence type="ECO:0000259" key="3">
    <source>
        <dbReference type="PROSITE" id="PS50206"/>
    </source>
</evidence>
<dbReference type="Proteomes" id="UP000039324">
    <property type="component" value="Unassembled WGS sequence"/>
</dbReference>
<dbReference type="OrthoDB" id="270167at2759"/>
<dbReference type="Proteomes" id="UP000290189">
    <property type="component" value="Unassembled WGS sequence"/>
</dbReference>
<evidence type="ECO:0000256" key="2">
    <source>
        <dbReference type="ARBA" id="ARBA00022737"/>
    </source>
</evidence>
<dbReference type="InterPro" id="IPR045078">
    <property type="entry name" value="TST/MPST-like"/>
</dbReference>
<feature type="domain" description="Rhodanese" evidence="3">
    <location>
        <begin position="25"/>
        <end position="144"/>
    </location>
</feature>
<proteinExistence type="predicted"/>
<dbReference type="PROSITE" id="PS50206">
    <property type="entry name" value="RHODANESE_3"/>
    <property type="match status" value="2"/>
</dbReference>
<organism evidence="4 6">
    <name type="scientific">Plasmodiophora brassicae</name>
    <name type="common">Clubroot disease agent</name>
    <dbReference type="NCBI Taxonomy" id="37360"/>
    <lineage>
        <taxon>Eukaryota</taxon>
        <taxon>Sar</taxon>
        <taxon>Rhizaria</taxon>
        <taxon>Endomyxa</taxon>
        <taxon>Phytomyxea</taxon>
        <taxon>Plasmodiophorida</taxon>
        <taxon>Plasmodiophoridae</taxon>
        <taxon>Plasmodiophora</taxon>
    </lineage>
</organism>
<dbReference type="EMBL" id="OVEO01000011">
    <property type="protein sequence ID" value="SPQ99215.1"/>
    <property type="molecule type" value="Genomic_DNA"/>
</dbReference>
<evidence type="ECO:0000313" key="4">
    <source>
        <dbReference type="EMBL" id="CEO96278.1"/>
    </source>
</evidence>
<dbReference type="OMA" id="LLDVRWQ"/>
<keyword evidence="6" id="KW-1185">Reference proteome</keyword>
<dbReference type="Gene3D" id="3.40.250.10">
    <property type="entry name" value="Rhodanese-like domain"/>
    <property type="match status" value="2"/>
</dbReference>
<gene>
    <name evidence="4" type="ORF">PBRA_004949</name>
    <name evidence="5" type="ORF">PLBR_LOCUS6430</name>
</gene>
<dbReference type="PANTHER" id="PTHR11364">
    <property type="entry name" value="THIOSULFATE SULFERTANSFERASE"/>
    <property type="match status" value="1"/>
</dbReference>
<dbReference type="CDD" id="cd01448">
    <property type="entry name" value="TST_Repeat_1"/>
    <property type="match status" value="1"/>
</dbReference>
<protein>
    <recommendedName>
        <fullName evidence="3">Rhodanese domain-containing protein</fullName>
    </recommendedName>
</protein>
<dbReference type="GO" id="GO:0004792">
    <property type="term" value="F:thiosulfate-cyanide sulfurtransferase activity"/>
    <property type="evidence" value="ECO:0007669"/>
    <property type="project" value="TreeGrafter"/>
</dbReference>
<sequence length="310" mass="32664">MLGAALARRATTGCRQLSLLSSAADGPAGAYLDASWHMPGSGRDARAEFTACRIPGATFFDIDEISDTTNPLPHMLPNAGQMDDALDSAGVVDDETEITVYDNAGMLSSSRAWYTLTALGVANPVRILDGGLALWRALGRPVESGDASVPGRPSVGKRSPCRLRRELVRTLDDMKANLVTREAQVVDARPAARFLGQLKEPRPGLCSGHIPGSLNVPWTTILDSSNGAAVFKPAEGIAKTFEDAGVRLDGDRGIILTCGSGVTASVLMAGLVVAGVELERLSLYDGSWSEWGDPTLRLPIIDPCGNGFCS</sequence>
<name>A0A0G4IM70_PLABS</name>
<reference evidence="4 6" key="1">
    <citation type="submission" date="2015-02" db="EMBL/GenBank/DDBJ databases">
        <authorList>
            <person name="Chooi Y.-H."/>
        </authorList>
    </citation>
    <scope>NUCLEOTIDE SEQUENCE [LARGE SCALE GENOMIC DNA]</scope>
    <source>
        <strain evidence="4">E3</strain>
    </source>
</reference>
<dbReference type="EMBL" id="CDSF01000057">
    <property type="protein sequence ID" value="CEO96278.1"/>
    <property type="molecule type" value="Genomic_DNA"/>
</dbReference>
<keyword evidence="2" id="KW-0677">Repeat</keyword>
<dbReference type="STRING" id="37360.A0A0G4IM70"/>
<evidence type="ECO:0000313" key="7">
    <source>
        <dbReference type="Proteomes" id="UP000290189"/>
    </source>
</evidence>
<dbReference type="FunFam" id="3.40.250.10:FF:000001">
    <property type="entry name" value="Sulfurtransferase"/>
    <property type="match status" value="1"/>
</dbReference>
<evidence type="ECO:0000313" key="6">
    <source>
        <dbReference type="Proteomes" id="UP000039324"/>
    </source>
</evidence>
<dbReference type="PANTHER" id="PTHR11364:SF27">
    <property type="entry name" value="SULFURTRANSFERASE"/>
    <property type="match status" value="1"/>
</dbReference>
<geneLocation type="mitochondrion" evidence="5"/>
<dbReference type="SUPFAM" id="SSF52821">
    <property type="entry name" value="Rhodanese/Cell cycle control phosphatase"/>
    <property type="match status" value="2"/>
</dbReference>
<evidence type="ECO:0000256" key="1">
    <source>
        <dbReference type="ARBA" id="ARBA00022679"/>
    </source>
</evidence>
<dbReference type="InterPro" id="IPR036873">
    <property type="entry name" value="Rhodanese-like_dom_sf"/>
</dbReference>
<keyword evidence="1" id="KW-0808">Transferase</keyword>
<dbReference type="SMART" id="SM00450">
    <property type="entry name" value="RHOD"/>
    <property type="match status" value="2"/>
</dbReference>
<accession>A0A0G4IM70</accession>
<evidence type="ECO:0000313" key="5">
    <source>
        <dbReference type="EMBL" id="SPQ99215.1"/>
    </source>
</evidence>
<dbReference type="CDD" id="cd01449">
    <property type="entry name" value="TST_Repeat_2"/>
    <property type="match status" value="1"/>
</dbReference>
<dbReference type="Pfam" id="PF00581">
    <property type="entry name" value="Rhodanese"/>
    <property type="match status" value="2"/>
</dbReference>
<dbReference type="AlphaFoldDB" id="A0A0G4IM70"/>
<reference evidence="5 7" key="2">
    <citation type="submission" date="2018-03" db="EMBL/GenBank/DDBJ databases">
        <authorList>
            <person name="Fogelqvist J."/>
        </authorList>
    </citation>
    <scope>NUCLEOTIDE SEQUENCE [LARGE SCALE GENOMIC DNA]</scope>
</reference>
<dbReference type="InterPro" id="IPR001763">
    <property type="entry name" value="Rhodanese-like_dom"/>
</dbReference>
<keyword evidence="5" id="KW-0496">Mitochondrion</keyword>
<feature type="domain" description="Rhodanese" evidence="3">
    <location>
        <begin position="179"/>
        <end position="297"/>
    </location>
</feature>
<dbReference type="GO" id="GO:0005739">
    <property type="term" value="C:mitochondrion"/>
    <property type="evidence" value="ECO:0007669"/>
    <property type="project" value="TreeGrafter"/>
</dbReference>